<dbReference type="InterPro" id="IPR037069">
    <property type="entry name" value="AcylCoA_DH/ox_N_sf"/>
</dbReference>
<dbReference type="AlphaFoldDB" id="A0A1H2QGM6"/>
<dbReference type="Pfam" id="PF02771">
    <property type="entry name" value="Acyl-CoA_dh_N"/>
    <property type="match status" value="1"/>
</dbReference>
<evidence type="ECO:0000256" key="5">
    <source>
        <dbReference type="ARBA" id="ARBA00022827"/>
    </source>
</evidence>
<dbReference type="Pfam" id="PF02770">
    <property type="entry name" value="Acyl-CoA_dh_M"/>
    <property type="match status" value="1"/>
</dbReference>
<dbReference type="InterPro" id="IPR009100">
    <property type="entry name" value="AcylCoA_DH/oxidase_NM_dom_sf"/>
</dbReference>
<comment type="cofactor">
    <cofactor evidence="1 7">
        <name>FAD</name>
        <dbReference type="ChEBI" id="CHEBI:57692"/>
    </cofactor>
</comment>
<dbReference type="EMBL" id="FNMZ01000001">
    <property type="protein sequence ID" value="SDW06272.1"/>
    <property type="molecule type" value="Genomic_DNA"/>
</dbReference>
<dbReference type="RefSeq" id="WP_092679148.1">
    <property type="nucleotide sequence ID" value="NZ_FNMZ01000001.1"/>
</dbReference>
<dbReference type="InterPro" id="IPR050741">
    <property type="entry name" value="Acyl-CoA_dehydrogenase"/>
</dbReference>
<keyword evidence="5 7" id="KW-0274">FAD</keyword>
<gene>
    <name evidence="11" type="ORF">SAMN05444336_10146</name>
</gene>
<dbReference type="GO" id="GO:0033539">
    <property type="term" value="P:fatty acid beta-oxidation using acyl-CoA dehydrogenase"/>
    <property type="evidence" value="ECO:0007669"/>
    <property type="project" value="TreeGrafter"/>
</dbReference>
<dbReference type="OrthoDB" id="9775090at2"/>
<evidence type="ECO:0000313" key="12">
    <source>
        <dbReference type="Proteomes" id="UP000199118"/>
    </source>
</evidence>
<evidence type="ECO:0000256" key="1">
    <source>
        <dbReference type="ARBA" id="ARBA00001974"/>
    </source>
</evidence>
<dbReference type="Gene3D" id="2.40.110.10">
    <property type="entry name" value="Butyryl-CoA Dehydrogenase, subunit A, domain 2"/>
    <property type="match status" value="1"/>
</dbReference>
<evidence type="ECO:0000313" key="11">
    <source>
        <dbReference type="EMBL" id="SDW06272.1"/>
    </source>
</evidence>
<keyword evidence="6 7" id="KW-0560">Oxidoreductase</keyword>
<dbReference type="InterPro" id="IPR009075">
    <property type="entry name" value="AcylCo_DH/oxidase_C"/>
</dbReference>
<evidence type="ECO:0000259" key="9">
    <source>
        <dbReference type="Pfam" id="PF02770"/>
    </source>
</evidence>
<protein>
    <submittedName>
        <fullName evidence="11">Acyl-CoA dehydrogenase</fullName>
    </submittedName>
</protein>
<comment type="similarity">
    <text evidence="2 7">Belongs to the acyl-CoA dehydrogenase family.</text>
</comment>
<dbReference type="GO" id="GO:0050660">
    <property type="term" value="F:flavin adenine dinucleotide binding"/>
    <property type="evidence" value="ECO:0007669"/>
    <property type="project" value="InterPro"/>
</dbReference>
<evidence type="ECO:0000256" key="7">
    <source>
        <dbReference type="RuleBase" id="RU362125"/>
    </source>
</evidence>
<dbReference type="Gene3D" id="1.20.140.10">
    <property type="entry name" value="Butyryl-CoA Dehydrogenase, subunit A, domain 3"/>
    <property type="match status" value="1"/>
</dbReference>
<feature type="domain" description="Acyl-CoA dehydrogenase/oxidase N-terminal" evidence="10">
    <location>
        <begin position="15"/>
        <end position="128"/>
    </location>
</feature>
<dbReference type="GO" id="GO:0005737">
    <property type="term" value="C:cytoplasm"/>
    <property type="evidence" value="ECO:0007669"/>
    <property type="project" value="TreeGrafter"/>
</dbReference>
<dbReference type="InterPro" id="IPR036250">
    <property type="entry name" value="AcylCo_DH-like_C"/>
</dbReference>
<feature type="domain" description="Acyl-CoA oxidase/dehydrogenase middle" evidence="9">
    <location>
        <begin position="132"/>
        <end position="229"/>
    </location>
</feature>
<keyword evidence="12" id="KW-1185">Reference proteome</keyword>
<dbReference type="InterPro" id="IPR013786">
    <property type="entry name" value="AcylCoA_DH/ox_N"/>
</dbReference>
<accession>A0A1H2QGM6</accession>
<dbReference type="SUPFAM" id="SSF47203">
    <property type="entry name" value="Acyl-CoA dehydrogenase C-terminal domain-like"/>
    <property type="match status" value="1"/>
</dbReference>
<evidence type="ECO:0000256" key="4">
    <source>
        <dbReference type="ARBA" id="ARBA00022630"/>
    </source>
</evidence>
<evidence type="ECO:0000256" key="3">
    <source>
        <dbReference type="ARBA" id="ARBA00011738"/>
    </source>
</evidence>
<proteinExistence type="inferred from homology"/>
<keyword evidence="4 7" id="KW-0285">Flavoprotein</keyword>
<dbReference type="Pfam" id="PF00441">
    <property type="entry name" value="Acyl-CoA_dh_1"/>
    <property type="match status" value="1"/>
</dbReference>
<dbReference type="SUPFAM" id="SSF56645">
    <property type="entry name" value="Acyl-CoA dehydrogenase NM domain-like"/>
    <property type="match status" value="1"/>
</dbReference>
<dbReference type="FunFam" id="2.40.110.10:FF:000002">
    <property type="entry name" value="Acyl-CoA dehydrogenase fadE12"/>
    <property type="match status" value="1"/>
</dbReference>
<comment type="subunit">
    <text evidence="3">Homodimer.</text>
</comment>
<sequence length="425" mass="48001">MWSFETDPEFQRELDWISAFIREHVEPLDHILPSQWNIEHEGFKRRVRPLQAQVKERGLWACHLGPHLGGKGYGQLKLALMNEQLGRSRFGPIVFGTQAPDTGNSEILAHYGTDEQKEKWLKPLLNNEIVSCYAMTEPQGGADPLMIETRAEQDGDGWVINGEKWFSSNAKFAAFYIIMVKTEPDANDPYRRQSMFIVDAKTPGIEFIREYGYHGQAEKEHAHVRWNNVRVPAEGLLGGRGDGFAVAQTRLGGGRLHHAMRALAEATKCLDMTCERVVSRQTKGDVLWKQQMVQERIADAWIQLRQFRLMVLETAWLADQGHDWKALRQNVSAVKVVMTKVLHDVSSMAIHLHGALGLTTEAPFTDHLMNSFMIGLADGPTEVHKSVVARQLLKDYTPNPEMFPDYLRWKVLEKAGANAGPEAAG</sequence>
<dbReference type="InterPro" id="IPR006091">
    <property type="entry name" value="Acyl-CoA_Oxase/DH_mid-dom"/>
</dbReference>
<feature type="domain" description="Acyl-CoA dehydrogenase/oxidase C-terminal" evidence="8">
    <location>
        <begin position="241"/>
        <end position="393"/>
    </location>
</feature>
<evidence type="ECO:0000259" key="10">
    <source>
        <dbReference type="Pfam" id="PF02771"/>
    </source>
</evidence>
<organism evidence="11 12">
    <name type="scientific">Albimonas donghaensis</name>
    <dbReference type="NCBI Taxonomy" id="356660"/>
    <lineage>
        <taxon>Bacteria</taxon>
        <taxon>Pseudomonadati</taxon>
        <taxon>Pseudomonadota</taxon>
        <taxon>Alphaproteobacteria</taxon>
        <taxon>Rhodobacterales</taxon>
        <taxon>Paracoccaceae</taxon>
        <taxon>Albimonas</taxon>
    </lineage>
</organism>
<name>A0A1H2QGM6_9RHOB</name>
<dbReference type="Gene3D" id="1.10.540.10">
    <property type="entry name" value="Acyl-CoA dehydrogenase/oxidase, N-terminal domain"/>
    <property type="match status" value="1"/>
</dbReference>
<dbReference type="PANTHER" id="PTHR48083">
    <property type="entry name" value="MEDIUM-CHAIN SPECIFIC ACYL-COA DEHYDROGENASE, MITOCHONDRIAL-RELATED"/>
    <property type="match status" value="1"/>
</dbReference>
<dbReference type="InterPro" id="IPR046373">
    <property type="entry name" value="Acyl-CoA_Oxase/DH_mid-dom_sf"/>
</dbReference>
<evidence type="ECO:0000256" key="6">
    <source>
        <dbReference type="ARBA" id="ARBA00023002"/>
    </source>
</evidence>
<dbReference type="STRING" id="356660.SAMN05444336_10146"/>
<evidence type="ECO:0000256" key="2">
    <source>
        <dbReference type="ARBA" id="ARBA00009347"/>
    </source>
</evidence>
<dbReference type="GO" id="GO:0003995">
    <property type="term" value="F:acyl-CoA dehydrogenase activity"/>
    <property type="evidence" value="ECO:0007669"/>
    <property type="project" value="TreeGrafter"/>
</dbReference>
<dbReference type="PANTHER" id="PTHR48083:SF13">
    <property type="entry name" value="ACYL-COA DEHYDROGENASE FAMILY MEMBER 11"/>
    <property type="match status" value="1"/>
</dbReference>
<evidence type="ECO:0000259" key="8">
    <source>
        <dbReference type="Pfam" id="PF00441"/>
    </source>
</evidence>
<dbReference type="Proteomes" id="UP000199118">
    <property type="component" value="Unassembled WGS sequence"/>
</dbReference>
<reference evidence="11 12" key="1">
    <citation type="submission" date="2016-10" db="EMBL/GenBank/DDBJ databases">
        <authorList>
            <person name="de Groot N.N."/>
        </authorList>
    </citation>
    <scope>NUCLEOTIDE SEQUENCE [LARGE SCALE GENOMIC DNA]</scope>
    <source>
        <strain evidence="11 12">DSM 17890</strain>
    </source>
</reference>